<feature type="transmembrane region" description="Helical" evidence="6">
    <location>
        <begin position="57"/>
        <end position="80"/>
    </location>
</feature>
<proteinExistence type="predicted"/>
<dbReference type="Proteomes" id="UP000694941">
    <property type="component" value="Unplaced"/>
</dbReference>
<evidence type="ECO:0000256" key="1">
    <source>
        <dbReference type="ARBA" id="ARBA00004651"/>
    </source>
</evidence>
<evidence type="ECO:0000313" key="8">
    <source>
        <dbReference type="RefSeq" id="XP_022242850.1"/>
    </source>
</evidence>
<comment type="subcellular location">
    <subcellularLocation>
        <location evidence="1">Cell membrane</location>
        <topology evidence="1">Multi-pass membrane protein</topology>
    </subcellularLocation>
</comment>
<keyword evidence="2" id="KW-1003">Cell membrane</keyword>
<dbReference type="InterPro" id="IPR013604">
    <property type="entry name" value="7TM_chemorcpt"/>
</dbReference>
<accession>A0ABM1SGU5</accession>
<gene>
    <name evidence="8" type="primary">LOC111085990</name>
</gene>
<keyword evidence="3 6" id="KW-0812">Transmembrane</keyword>
<evidence type="ECO:0000256" key="6">
    <source>
        <dbReference type="SAM" id="Phobius"/>
    </source>
</evidence>
<evidence type="ECO:0000256" key="2">
    <source>
        <dbReference type="ARBA" id="ARBA00022475"/>
    </source>
</evidence>
<evidence type="ECO:0000313" key="7">
    <source>
        <dbReference type="Proteomes" id="UP000694941"/>
    </source>
</evidence>
<dbReference type="RefSeq" id="XP_022242850.1">
    <property type="nucleotide sequence ID" value="XM_022387142.1"/>
</dbReference>
<keyword evidence="4 6" id="KW-1133">Transmembrane helix</keyword>
<dbReference type="GeneID" id="111085990"/>
<reference evidence="8" key="1">
    <citation type="submission" date="2025-08" db="UniProtKB">
        <authorList>
            <consortium name="RefSeq"/>
        </authorList>
    </citation>
    <scope>IDENTIFICATION</scope>
    <source>
        <tissue evidence="8">Muscle</tissue>
    </source>
</reference>
<sequence>MLTMTLHSECLGKKIRQVFRMIQRVPPGKLPLDFMQQVMLSVLMTSDEEVHFTASGFFTINSALMTTITGAILTYTTILIQSRGL</sequence>
<evidence type="ECO:0000256" key="5">
    <source>
        <dbReference type="ARBA" id="ARBA00023136"/>
    </source>
</evidence>
<name>A0ABM1SGU5_LIMPO</name>
<protein>
    <submittedName>
        <fullName evidence="8">Uncharacterized protein LOC111085990</fullName>
    </submittedName>
</protein>
<evidence type="ECO:0000256" key="4">
    <source>
        <dbReference type="ARBA" id="ARBA00022989"/>
    </source>
</evidence>
<keyword evidence="7" id="KW-1185">Reference proteome</keyword>
<keyword evidence="5 6" id="KW-0472">Membrane</keyword>
<evidence type="ECO:0000256" key="3">
    <source>
        <dbReference type="ARBA" id="ARBA00022692"/>
    </source>
</evidence>
<dbReference type="Pfam" id="PF08395">
    <property type="entry name" value="7tm_7"/>
    <property type="match status" value="1"/>
</dbReference>
<organism evidence="7 8">
    <name type="scientific">Limulus polyphemus</name>
    <name type="common">Atlantic horseshoe crab</name>
    <dbReference type="NCBI Taxonomy" id="6850"/>
    <lineage>
        <taxon>Eukaryota</taxon>
        <taxon>Metazoa</taxon>
        <taxon>Ecdysozoa</taxon>
        <taxon>Arthropoda</taxon>
        <taxon>Chelicerata</taxon>
        <taxon>Merostomata</taxon>
        <taxon>Xiphosura</taxon>
        <taxon>Limulidae</taxon>
        <taxon>Limulus</taxon>
    </lineage>
</organism>